<dbReference type="EMBL" id="JAPQKH010000003">
    <property type="protein sequence ID" value="KAJ5109276.1"/>
    <property type="molecule type" value="Genomic_DNA"/>
</dbReference>
<dbReference type="InterPro" id="IPR055647">
    <property type="entry name" value="DUF7223"/>
</dbReference>
<dbReference type="OrthoDB" id="160645at2759"/>
<evidence type="ECO:0000313" key="5">
    <source>
        <dbReference type="Proteomes" id="UP001149165"/>
    </source>
</evidence>
<reference evidence="4" key="1">
    <citation type="submission" date="2022-11" db="EMBL/GenBank/DDBJ databases">
        <authorList>
            <person name="Petersen C."/>
        </authorList>
    </citation>
    <scope>NUCLEOTIDE SEQUENCE</scope>
    <source>
        <strain evidence="4">IBT 30069</strain>
    </source>
</reference>
<feature type="signal peptide" evidence="1">
    <location>
        <begin position="1"/>
        <end position="18"/>
    </location>
</feature>
<dbReference type="InterPro" id="IPR054293">
    <property type="entry name" value="DUF7029"/>
</dbReference>
<name>A0A9W9KKQ8_9EURO</name>
<organism evidence="4 5">
    <name type="scientific">Penicillium angulare</name>
    <dbReference type="NCBI Taxonomy" id="116970"/>
    <lineage>
        <taxon>Eukaryota</taxon>
        <taxon>Fungi</taxon>
        <taxon>Dikarya</taxon>
        <taxon>Ascomycota</taxon>
        <taxon>Pezizomycotina</taxon>
        <taxon>Eurotiomycetes</taxon>
        <taxon>Eurotiomycetidae</taxon>
        <taxon>Eurotiales</taxon>
        <taxon>Aspergillaceae</taxon>
        <taxon>Penicillium</taxon>
    </lineage>
</organism>
<feature type="chain" id="PRO_5040946818" evidence="1">
    <location>
        <begin position="19"/>
        <end position="816"/>
    </location>
</feature>
<comment type="caution">
    <text evidence="4">The sequence shown here is derived from an EMBL/GenBank/DDBJ whole genome shotgun (WGS) entry which is preliminary data.</text>
</comment>
<dbReference type="Pfam" id="PF22974">
    <property type="entry name" value="DUF7029"/>
    <property type="match status" value="1"/>
</dbReference>
<dbReference type="Pfam" id="PF23865">
    <property type="entry name" value="DUF7223"/>
    <property type="match status" value="1"/>
</dbReference>
<evidence type="ECO:0000259" key="3">
    <source>
        <dbReference type="Pfam" id="PF23865"/>
    </source>
</evidence>
<gene>
    <name evidence="4" type="ORF">N7456_005951</name>
</gene>
<sequence length="816" mass="88646">MRLKGIFAVFGIAATTSAIGLHKAVDGLLQVTPSFAGDDIALHPGLNPNHNSHDLEHLSAELEKILHYSQEGHRPALHGAKHASLEAKFVRHTVVLDQSDHVSSVTCDRNDMHICFNNPLAMATAEASWLIEGGINLATYHRGCGDESSGKRSFFHATQPFINPTDMCIVMSVTPIEESDALDSGVMTWGTYKDPNQRKRSPTKGHVRLTKQAYYSNKGRPDSPAARNVSDKYASNVTMDIALNPWALENFFNSTDLDTTHMGEKFDPMNFVDMEDLAVPKPPANMTSTNITRRSTTRLHNERTIGTMTEISKRSSNELSRRNFFTDVWDGLRDLGRRIGQYFEDAAKFIKTIGDLLIERAVITAKLVLVPFGVPFDHTYHNDIKVNRYLRSDVGDRPPEIFGIKDGFTLASSGNYYNPKEAHWTVQCAKCGVHINIDIDGRLAFSIKDGITEGSISFINNDPLTLDAQFGISADASESASKSKKKTIKPKKTKDLKSFPFGGLAIPGILTLGPQVTFGVAIGLEAAGKVEILVGGSVSIGAGHAIASLRGKNEVKGFEPRFDPVFRVKGEFSLTGDIGLPVALEVGLTVLDGKFKETVGLVNTPSVYVKATANLELQAREESTELQTRGESTCKNGVQLKVGAKNRIHVAGFDVFEYELANIPIFEKDLGCVNVDGFNPASEKKADGLIKKVVDESGDSGTGKPYIADATGRFKKVEGTQGFKILMAADSGSIMVSGTNGGLYLAGKDEGYDVSAPWGTLDTKAKPLTLDVFGRVMSYKLLKSRYNGKSLSHIAPMLADLMVSDPGSVFVGYKAT</sequence>
<reference evidence="4" key="2">
    <citation type="journal article" date="2023" name="IMA Fungus">
        <title>Comparative genomic study of the Penicillium genus elucidates a diverse pangenome and 15 lateral gene transfer events.</title>
        <authorList>
            <person name="Petersen C."/>
            <person name="Sorensen T."/>
            <person name="Nielsen M.R."/>
            <person name="Sondergaard T.E."/>
            <person name="Sorensen J.L."/>
            <person name="Fitzpatrick D.A."/>
            <person name="Frisvad J.C."/>
            <person name="Nielsen K.L."/>
        </authorList>
    </citation>
    <scope>NUCLEOTIDE SEQUENCE</scope>
    <source>
        <strain evidence="4">IBT 30069</strain>
    </source>
</reference>
<accession>A0A9W9KKQ8</accession>
<feature type="domain" description="DUF7223" evidence="3">
    <location>
        <begin position="420"/>
        <end position="616"/>
    </location>
</feature>
<dbReference type="AlphaFoldDB" id="A0A9W9KKQ8"/>
<protein>
    <submittedName>
        <fullName evidence="4">Uncharacterized protein</fullName>
    </submittedName>
</protein>
<feature type="domain" description="DUF7029" evidence="2">
    <location>
        <begin position="89"/>
        <end position="184"/>
    </location>
</feature>
<evidence type="ECO:0000259" key="2">
    <source>
        <dbReference type="Pfam" id="PF22974"/>
    </source>
</evidence>
<keyword evidence="5" id="KW-1185">Reference proteome</keyword>
<dbReference type="Proteomes" id="UP001149165">
    <property type="component" value="Unassembled WGS sequence"/>
</dbReference>
<proteinExistence type="predicted"/>
<evidence type="ECO:0000256" key="1">
    <source>
        <dbReference type="SAM" id="SignalP"/>
    </source>
</evidence>
<evidence type="ECO:0000313" key="4">
    <source>
        <dbReference type="EMBL" id="KAJ5109276.1"/>
    </source>
</evidence>
<keyword evidence="1" id="KW-0732">Signal</keyword>